<dbReference type="NCBIfam" id="NF008888">
    <property type="entry name" value="PRK11922.1"/>
    <property type="match status" value="1"/>
</dbReference>
<keyword evidence="9" id="KW-1185">Reference proteome</keyword>
<dbReference type="GO" id="GO:0003677">
    <property type="term" value="F:DNA binding"/>
    <property type="evidence" value="ECO:0007669"/>
    <property type="project" value="InterPro"/>
</dbReference>
<name>A4CGT5_ROBBH</name>
<dbReference type="InterPro" id="IPR013249">
    <property type="entry name" value="RNA_pol_sigma70_r4_t2"/>
</dbReference>
<keyword evidence="4" id="KW-0804">Transcription</keyword>
<dbReference type="CDD" id="cd06171">
    <property type="entry name" value="Sigma70_r4"/>
    <property type="match status" value="1"/>
</dbReference>
<feature type="domain" description="RNA polymerase sigma factor 70 region 4 type 2" evidence="7">
    <location>
        <begin position="146"/>
        <end position="196"/>
    </location>
</feature>
<dbReference type="SUPFAM" id="SSF88659">
    <property type="entry name" value="Sigma3 and sigma4 domains of RNA polymerase sigma factors"/>
    <property type="match status" value="1"/>
</dbReference>
<evidence type="ECO:0000313" key="9">
    <source>
        <dbReference type="Proteomes" id="UP000009049"/>
    </source>
</evidence>
<accession>A4CGT5</accession>
<proteinExistence type="inferred from homology"/>
<dbReference type="Pfam" id="PF04542">
    <property type="entry name" value="Sigma70_r2"/>
    <property type="match status" value="1"/>
</dbReference>
<dbReference type="PANTHER" id="PTHR43133:SF51">
    <property type="entry name" value="RNA POLYMERASE SIGMA FACTOR"/>
    <property type="match status" value="1"/>
</dbReference>
<feature type="region of interest" description="Disordered" evidence="5">
    <location>
        <begin position="1"/>
        <end position="20"/>
    </location>
</feature>
<gene>
    <name evidence="8" type="ordered locus">RB2501_04575</name>
</gene>
<evidence type="ECO:0000313" key="8">
    <source>
        <dbReference type="EMBL" id="EAR16143.1"/>
    </source>
</evidence>
<evidence type="ECO:0000259" key="7">
    <source>
        <dbReference type="Pfam" id="PF08281"/>
    </source>
</evidence>
<dbReference type="EMBL" id="CP001712">
    <property type="protein sequence ID" value="EAR16143.1"/>
    <property type="molecule type" value="Genomic_DNA"/>
</dbReference>
<dbReference type="InterPro" id="IPR013325">
    <property type="entry name" value="RNA_pol_sigma_r2"/>
</dbReference>
<dbReference type="AlphaFoldDB" id="A4CGT5"/>
<reference evidence="8 9" key="1">
    <citation type="journal article" date="2009" name="J. Bacteriol.">
        <title>Complete genome sequence of Robiginitalea biformata HTCC2501.</title>
        <authorList>
            <person name="Oh H.M."/>
            <person name="Giovannoni S.J."/>
            <person name="Lee K."/>
            <person name="Ferriera S."/>
            <person name="Johnson J."/>
            <person name="Cho J.C."/>
        </authorList>
    </citation>
    <scope>NUCLEOTIDE SEQUENCE [LARGE SCALE GENOMIC DNA]</scope>
    <source>
        <strain evidence="9">ATCC BAA-864 / HTCC2501 / KCTC 12146</strain>
    </source>
</reference>
<dbReference type="Gene3D" id="1.10.10.10">
    <property type="entry name" value="Winged helix-like DNA-binding domain superfamily/Winged helix DNA-binding domain"/>
    <property type="match status" value="1"/>
</dbReference>
<evidence type="ECO:0000256" key="4">
    <source>
        <dbReference type="ARBA" id="ARBA00023163"/>
    </source>
</evidence>
<dbReference type="InterPro" id="IPR007627">
    <property type="entry name" value="RNA_pol_sigma70_r2"/>
</dbReference>
<evidence type="ECO:0000256" key="3">
    <source>
        <dbReference type="ARBA" id="ARBA00023082"/>
    </source>
</evidence>
<dbReference type="NCBIfam" id="TIGR02937">
    <property type="entry name" value="sigma70-ECF"/>
    <property type="match status" value="1"/>
</dbReference>
<protein>
    <submittedName>
        <fullName evidence="8">RNA polymerase sigma-70 factor</fullName>
    </submittedName>
</protein>
<dbReference type="PANTHER" id="PTHR43133">
    <property type="entry name" value="RNA POLYMERASE ECF-TYPE SIGMA FACTO"/>
    <property type="match status" value="1"/>
</dbReference>
<dbReference type="InterPro" id="IPR014284">
    <property type="entry name" value="RNA_pol_sigma-70_dom"/>
</dbReference>
<dbReference type="HOGENOM" id="CLU_047691_3_0_10"/>
<dbReference type="Gene3D" id="1.10.1740.10">
    <property type="match status" value="1"/>
</dbReference>
<keyword evidence="3" id="KW-0731">Sigma factor</keyword>
<dbReference type="eggNOG" id="COG1595">
    <property type="taxonomic scope" value="Bacteria"/>
</dbReference>
<organism evidence="8 9">
    <name type="scientific">Robiginitalea biformata (strain ATCC BAA-864 / DSM 15991 / KCTC 12146 / HTCC2501)</name>
    <dbReference type="NCBI Taxonomy" id="313596"/>
    <lineage>
        <taxon>Bacteria</taxon>
        <taxon>Pseudomonadati</taxon>
        <taxon>Bacteroidota</taxon>
        <taxon>Flavobacteriia</taxon>
        <taxon>Flavobacteriales</taxon>
        <taxon>Flavobacteriaceae</taxon>
        <taxon>Robiginitalea</taxon>
    </lineage>
</organism>
<dbReference type="SUPFAM" id="SSF88946">
    <property type="entry name" value="Sigma2 domain of RNA polymerase sigma factors"/>
    <property type="match status" value="1"/>
</dbReference>
<dbReference type="InterPro" id="IPR039425">
    <property type="entry name" value="RNA_pol_sigma-70-like"/>
</dbReference>
<dbReference type="Pfam" id="PF08281">
    <property type="entry name" value="Sigma70_r4_2"/>
    <property type="match status" value="1"/>
</dbReference>
<dbReference type="KEGG" id="rbi:RB2501_04575"/>
<dbReference type="GO" id="GO:0016987">
    <property type="term" value="F:sigma factor activity"/>
    <property type="evidence" value="ECO:0007669"/>
    <property type="project" value="UniProtKB-KW"/>
</dbReference>
<dbReference type="GO" id="GO:0006352">
    <property type="term" value="P:DNA-templated transcription initiation"/>
    <property type="evidence" value="ECO:0007669"/>
    <property type="project" value="InterPro"/>
</dbReference>
<dbReference type="STRING" id="313596.RB2501_04575"/>
<comment type="similarity">
    <text evidence="1">Belongs to the sigma-70 factor family. ECF subfamily.</text>
</comment>
<dbReference type="InterPro" id="IPR013324">
    <property type="entry name" value="RNA_pol_sigma_r3/r4-like"/>
</dbReference>
<feature type="compositionally biased region" description="Polar residues" evidence="5">
    <location>
        <begin position="1"/>
        <end position="12"/>
    </location>
</feature>
<keyword evidence="2" id="KW-0805">Transcription regulation</keyword>
<evidence type="ECO:0000256" key="1">
    <source>
        <dbReference type="ARBA" id="ARBA00010641"/>
    </source>
</evidence>
<dbReference type="Proteomes" id="UP000009049">
    <property type="component" value="Chromosome"/>
</dbReference>
<evidence type="ECO:0000256" key="5">
    <source>
        <dbReference type="SAM" id="MobiDB-lite"/>
    </source>
</evidence>
<evidence type="ECO:0000256" key="2">
    <source>
        <dbReference type="ARBA" id="ARBA00023015"/>
    </source>
</evidence>
<dbReference type="InterPro" id="IPR036388">
    <property type="entry name" value="WH-like_DNA-bd_sf"/>
</dbReference>
<evidence type="ECO:0000259" key="6">
    <source>
        <dbReference type="Pfam" id="PF04542"/>
    </source>
</evidence>
<sequence length="236" mass="27768">MGNNTFMDIQTTPKEKKAGDIASRPDPWIIEAVLGGDKELFEVLMRRHNELMYRTIRSYLSREEDIEDCMQEAYIKAYRKLRQFNNESQFSTWLIRIGINEALMRIRKGKQMLTVEINQDAEAPQIPDKSIMNPERITMHRESLAYIEHAIDALPRKYKIVYMLKEVEGLEIKEISKSLDLSNSNVKVRLHRARNMMKEYLFKATDTRTVFEFGNARCDRVVEGVLTWMRNESRAL</sequence>
<feature type="domain" description="RNA polymerase sigma-70 region 2" evidence="6">
    <location>
        <begin position="44"/>
        <end position="109"/>
    </location>
</feature>